<evidence type="ECO:0000313" key="2">
    <source>
        <dbReference type="Proteomes" id="UP000192277"/>
    </source>
</evidence>
<reference evidence="1 2" key="1">
    <citation type="submission" date="2016-04" db="EMBL/GenBank/DDBJ databases">
        <authorList>
            <person name="Chen L."/>
            <person name="Zhuang W."/>
            <person name="Wang G."/>
        </authorList>
    </citation>
    <scope>NUCLEOTIDE SEQUENCE [LARGE SCALE GENOMIC DNA]</scope>
    <source>
        <strain evidence="2">GR20</strain>
    </source>
</reference>
<keyword evidence="2" id="KW-1185">Reference proteome</keyword>
<sequence>MQKISLLLWIVLSGSILRSDAQVKNQEQPQKGCSCSFSSINQTGLLYGTKGAYYLLETINGIKYKTWFTGIGVGVDPYFRTGYPVFFDLRKDLINKNSSPFLYADVGVHIVKDKNDQVNQWYENIYSNGAYTNAGIGYKFAIFSKFKGVISAGYSYKNVVRKNVYLGNNCTSGRCYDNYDTYKDYLHRGTIKLGFQF</sequence>
<evidence type="ECO:0000313" key="1">
    <source>
        <dbReference type="EMBL" id="OQP38990.1"/>
    </source>
</evidence>
<dbReference type="Proteomes" id="UP000192277">
    <property type="component" value="Unassembled WGS sequence"/>
</dbReference>
<dbReference type="EMBL" id="LWBO01000084">
    <property type="protein sequence ID" value="OQP38990.1"/>
    <property type="molecule type" value="Genomic_DNA"/>
</dbReference>
<evidence type="ECO:0008006" key="3">
    <source>
        <dbReference type="Google" id="ProtNLM"/>
    </source>
</evidence>
<protein>
    <recommendedName>
        <fullName evidence="3">Outer membrane protein beta-barrel domain-containing protein</fullName>
    </recommendedName>
</protein>
<comment type="caution">
    <text evidence="1">The sequence shown here is derived from an EMBL/GenBank/DDBJ whole genome shotgun (WGS) entry which is preliminary data.</text>
</comment>
<gene>
    <name evidence="1" type="ORF">A4D02_16760</name>
</gene>
<accession>A0ABX3NL98</accession>
<name>A0ABX3NL98_9BACT</name>
<organism evidence="1 2">
    <name type="scientific">Niastella koreensis</name>
    <dbReference type="NCBI Taxonomy" id="354356"/>
    <lineage>
        <taxon>Bacteria</taxon>
        <taxon>Pseudomonadati</taxon>
        <taxon>Bacteroidota</taxon>
        <taxon>Chitinophagia</taxon>
        <taxon>Chitinophagales</taxon>
        <taxon>Chitinophagaceae</taxon>
        <taxon>Niastella</taxon>
    </lineage>
</organism>
<dbReference type="RefSeq" id="WP_014217255.1">
    <property type="nucleotide sequence ID" value="NZ_LWBO01000084.1"/>
</dbReference>
<proteinExistence type="predicted"/>